<name>C0QC19_DESAH</name>
<keyword evidence="1" id="KW-0479">Metal-binding</keyword>
<dbReference type="Proteomes" id="UP000000442">
    <property type="component" value="Chromosome"/>
</dbReference>
<dbReference type="Pfam" id="PF08797">
    <property type="entry name" value="HIRAN"/>
    <property type="match status" value="1"/>
</dbReference>
<accession>C0QC19</accession>
<dbReference type="GO" id="GO:0008270">
    <property type="term" value="F:zinc ion binding"/>
    <property type="evidence" value="ECO:0007669"/>
    <property type="project" value="InterPro"/>
</dbReference>
<evidence type="ECO:0000256" key="1">
    <source>
        <dbReference type="ARBA" id="ARBA00022723"/>
    </source>
</evidence>
<gene>
    <name evidence="4" type="ordered locus">HRM2_19300</name>
</gene>
<feature type="domain" description="HIRAN" evidence="3">
    <location>
        <begin position="30"/>
        <end position="96"/>
    </location>
</feature>
<dbReference type="Gene3D" id="3.30.70.2330">
    <property type="match status" value="1"/>
</dbReference>
<evidence type="ECO:0000313" key="5">
    <source>
        <dbReference type="Proteomes" id="UP000000442"/>
    </source>
</evidence>
<dbReference type="HOGENOM" id="CLU_2192782_0_0_7"/>
<proteinExistence type="predicted"/>
<dbReference type="AlphaFoldDB" id="C0QC19"/>
<dbReference type="KEGG" id="dat:HRM2_19300"/>
<dbReference type="GO" id="GO:0003676">
    <property type="term" value="F:nucleic acid binding"/>
    <property type="evidence" value="ECO:0007669"/>
    <property type="project" value="InterPro"/>
</dbReference>
<dbReference type="eggNOG" id="ENOG503161W">
    <property type="taxonomic scope" value="Bacteria"/>
</dbReference>
<evidence type="ECO:0000313" key="4">
    <source>
        <dbReference type="EMBL" id="ACN15031.1"/>
    </source>
</evidence>
<keyword evidence="2" id="KW-0378">Hydrolase</keyword>
<protein>
    <recommendedName>
        <fullName evidence="3">HIRAN domain-containing protein</fullName>
    </recommendedName>
</protein>
<dbReference type="InterPro" id="IPR014905">
    <property type="entry name" value="HIRAN"/>
</dbReference>
<evidence type="ECO:0000256" key="2">
    <source>
        <dbReference type="ARBA" id="ARBA00022801"/>
    </source>
</evidence>
<dbReference type="OrthoDB" id="5421673at2"/>
<evidence type="ECO:0000259" key="3">
    <source>
        <dbReference type="Pfam" id="PF08797"/>
    </source>
</evidence>
<organism evidence="4 5">
    <name type="scientific">Desulforapulum autotrophicum (strain ATCC 43914 / DSM 3382 / VKM B-1955 / HRM2)</name>
    <name type="common">Desulfobacterium autotrophicum</name>
    <dbReference type="NCBI Taxonomy" id="177437"/>
    <lineage>
        <taxon>Bacteria</taxon>
        <taxon>Pseudomonadati</taxon>
        <taxon>Thermodesulfobacteriota</taxon>
        <taxon>Desulfobacteria</taxon>
        <taxon>Desulfobacterales</taxon>
        <taxon>Desulfobacteraceae</taxon>
        <taxon>Desulforapulum</taxon>
    </lineage>
</organism>
<dbReference type="EMBL" id="CP001087">
    <property type="protein sequence ID" value="ACN15031.1"/>
    <property type="molecule type" value="Genomic_DNA"/>
</dbReference>
<keyword evidence="5" id="KW-1185">Reference proteome</keyword>
<sequence length="103" mass="11381">MKKISTKLAGVSFGDCQENIRLYSYPSFSTYELQREADNPNDVNAVRVGIDDVKLGYLPGPIAQIIGPMMDSGRTFIAEHVALNECPPHETVGLTVKIIETRK</sequence>
<dbReference type="GO" id="GO:0016818">
    <property type="term" value="F:hydrolase activity, acting on acid anhydrides, in phosphorus-containing anhydrides"/>
    <property type="evidence" value="ECO:0007669"/>
    <property type="project" value="InterPro"/>
</dbReference>
<reference evidence="4 5" key="1">
    <citation type="journal article" date="2009" name="Environ. Microbiol.">
        <title>Genome sequence of Desulfobacterium autotrophicum HRM2, a marine sulfate reducer oxidizing organic carbon completely to carbon dioxide.</title>
        <authorList>
            <person name="Strittmatter A.W."/>
            <person name="Liesegang H."/>
            <person name="Rabus R."/>
            <person name="Decker I."/>
            <person name="Amann J."/>
            <person name="Andres S."/>
            <person name="Henne A."/>
            <person name="Fricke W.F."/>
            <person name="Martinez-Arias R."/>
            <person name="Bartels D."/>
            <person name="Goesmann A."/>
            <person name="Krause L."/>
            <person name="Puehler A."/>
            <person name="Klenk H.P."/>
            <person name="Richter M."/>
            <person name="Schuler M."/>
            <person name="Gloeckner F.O."/>
            <person name="Meyerdierks A."/>
            <person name="Gottschalk G."/>
            <person name="Amann R."/>
        </authorList>
    </citation>
    <scope>NUCLEOTIDE SEQUENCE [LARGE SCALE GENOMIC DNA]</scope>
    <source>
        <strain evidence="5">ATCC 43914 / DSM 3382 / HRM2</strain>
    </source>
</reference>
<dbReference type="RefSeq" id="WP_015903812.1">
    <property type="nucleotide sequence ID" value="NC_012108.1"/>
</dbReference>